<dbReference type="EMBL" id="JAHQIW010005575">
    <property type="protein sequence ID" value="KAJ1366511.1"/>
    <property type="molecule type" value="Genomic_DNA"/>
</dbReference>
<evidence type="ECO:0000313" key="1">
    <source>
        <dbReference type="EMBL" id="KAJ1366511.1"/>
    </source>
</evidence>
<gene>
    <name evidence="1" type="ORF">KIN20_027188</name>
</gene>
<keyword evidence="2" id="KW-1185">Reference proteome</keyword>
<protein>
    <submittedName>
        <fullName evidence="1">Uncharacterized protein</fullName>
    </submittedName>
</protein>
<proteinExistence type="predicted"/>
<dbReference type="AlphaFoldDB" id="A0AAD5QZ36"/>
<accession>A0AAD5QZ36</accession>
<organism evidence="1 2">
    <name type="scientific">Parelaphostrongylus tenuis</name>
    <name type="common">Meningeal worm</name>
    <dbReference type="NCBI Taxonomy" id="148309"/>
    <lineage>
        <taxon>Eukaryota</taxon>
        <taxon>Metazoa</taxon>
        <taxon>Ecdysozoa</taxon>
        <taxon>Nematoda</taxon>
        <taxon>Chromadorea</taxon>
        <taxon>Rhabditida</taxon>
        <taxon>Rhabditina</taxon>
        <taxon>Rhabditomorpha</taxon>
        <taxon>Strongyloidea</taxon>
        <taxon>Metastrongylidae</taxon>
        <taxon>Parelaphostrongylus</taxon>
    </lineage>
</organism>
<comment type="caution">
    <text evidence="1">The sequence shown here is derived from an EMBL/GenBank/DDBJ whole genome shotgun (WGS) entry which is preliminary data.</text>
</comment>
<reference evidence="1" key="1">
    <citation type="submission" date="2021-06" db="EMBL/GenBank/DDBJ databases">
        <title>Parelaphostrongylus tenuis whole genome reference sequence.</title>
        <authorList>
            <person name="Garwood T.J."/>
            <person name="Larsen P.A."/>
            <person name="Fountain-Jones N.M."/>
            <person name="Garbe J.R."/>
            <person name="Macchietto M.G."/>
            <person name="Kania S.A."/>
            <person name="Gerhold R.W."/>
            <person name="Richards J.E."/>
            <person name="Wolf T.M."/>
        </authorList>
    </citation>
    <scope>NUCLEOTIDE SEQUENCE</scope>
    <source>
        <strain evidence="1">MNPRO001-30</strain>
        <tissue evidence="1">Meninges</tissue>
    </source>
</reference>
<dbReference type="Proteomes" id="UP001196413">
    <property type="component" value="Unassembled WGS sequence"/>
</dbReference>
<name>A0AAD5QZ36_PARTN</name>
<sequence length="95" mass="10656">MLIRRLVNDSSNQFHTTYVQALKKAKSPQSRITTTTNNNTTNLEKMINEDVFGKKETKTLTTLQTVSDLAPMTPKQCPPTPSNAFLRLVLASDFI</sequence>
<evidence type="ECO:0000313" key="2">
    <source>
        <dbReference type="Proteomes" id="UP001196413"/>
    </source>
</evidence>